<name>A0A1I5ZD18_9PSEU</name>
<dbReference type="InterPro" id="IPR028096">
    <property type="entry name" value="EfeO_Cupredoxin"/>
</dbReference>
<keyword evidence="3" id="KW-1185">Reference proteome</keyword>
<feature type="domain" description="EfeO-type cupredoxin-like" evidence="1">
    <location>
        <begin position="35"/>
        <end position="120"/>
    </location>
</feature>
<evidence type="ECO:0000259" key="1">
    <source>
        <dbReference type="Pfam" id="PF13473"/>
    </source>
</evidence>
<dbReference type="SUPFAM" id="SSF49503">
    <property type="entry name" value="Cupredoxins"/>
    <property type="match status" value="1"/>
</dbReference>
<dbReference type="Pfam" id="PF13473">
    <property type="entry name" value="Cupredoxin_1"/>
    <property type="match status" value="1"/>
</dbReference>
<dbReference type="Gene3D" id="2.60.40.420">
    <property type="entry name" value="Cupredoxins - blue copper proteins"/>
    <property type="match status" value="1"/>
</dbReference>
<dbReference type="AlphaFoldDB" id="A0A1I5ZD18"/>
<dbReference type="InterPro" id="IPR008972">
    <property type="entry name" value="Cupredoxin"/>
</dbReference>
<sequence length="121" mass="12417">MALELAGSPWAASRVAQTVGFSGAPADVAAATVVGGQQMAVITARTGSYSPENVQVRSGVPTTLVVQSVGAQGCVRSFVIRGEQKVLPVHGETRVELGVLQPGRLDYACGMGMYTGVITIV</sequence>
<proteinExistence type="predicted"/>
<dbReference type="EMBL" id="FOWW01000009">
    <property type="protein sequence ID" value="SFQ54332.1"/>
    <property type="molecule type" value="Genomic_DNA"/>
</dbReference>
<dbReference type="RefSeq" id="WP_243859721.1">
    <property type="nucleotide sequence ID" value="NZ_FOWW01000009.1"/>
</dbReference>
<accession>A0A1I5ZD18</accession>
<evidence type="ECO:0000313" key="2">
    <source>
        <dbReference type="EMBL" id="SFQ54332.1"/>
    </source>
</evidence>
<dbReference type="STRING" id="587909.SAMN05421810_10956"/>
<protein>
    <submittedName>
        <fullName evidence="2">Cupredoxin-like domain-containing protein</fullName>
    </submittedName>
</protein>
<reference evidence="3" key="1">
    <citation type="submission" date="2016-10" db="EMBL/GenBank/DDBJ databases">
        <authorList>
            <person name="Varghese N."/>
            <person name="Submissions S."/>
        </authorList>
    </citation>
    <scope>NUCLEOTIDE SEQUENCE [LARGE SCALE GENOMIC DNA]</scope>
    <source>
        <strain evidence="3">CGMCC 4.5579</strain>
    </source>
</reference>
<evidence type="ECO:0000313" key="3">
    <source>
        <dbReference type="Proteomes" id="UP000198727"/>
    </source>
</evidence>
<gene>
    <name evidence="2" type="ORF">SAMN05421810_10956</name>
</gene>
<dbReference type="Proteomes" id="UP000198727">
    <property type="component" value="Unassembled WGS sequence"/>
</dbReference>
<organism evidence="2 3">
    <name type="scientific">Amycolatopsis arida</name>
    <dbReference type="NCBI Taxonomy" id="587909"/>
    <lineage>
        <taxon>Bacteria</taxon>
        <taxon>Bacillati</taxon>
        <taxon>Actinomycetota</taxon>
        <taxon>Actinomycetes</taxon>
        <taxon>Pseudonocardiales</taxon>
        <taxon>Pseudonocardiaceae</taxon>
        <taxon>Amycolatopsis</taxon>
    </lineage>
</organism>